<dbReference type="AlphaFoldDB" id="A0A8H3G0D0"/>
<proteinExistence type="predicted"/>
<feature type="compositionally biased region" description="Acidic residues" evidence="1">
    <location>
        <begin position="32"/>
        <end position="43"/>
    </location>
</feature>
<dbReference type="Proteomes" id="UP000664534">
    <property type="component" value="Unassembled WGS sequence"/>
</dbReference>
<evidence type="ECO:0000256" key="1">
    <source>
        <dbReference type="SAM" id="MobiDB-lite"/>
    </source>
</evidence>
<dbReference type="EMBL" id="CAJPDT010000070">
    <property type="protein sequence ID" value="CAF9933435.1"/>
    <property type="molecule type" value="Genomic_DNA"/>
</dbReference>
<protein>
    <submittedName>
        <fullName evidence="2">Uncharacterized protein</fullName>
    </submittedName>
</protein>
<reference evidence="2" key="1">
    <citation type="submission" date="2021-03" db="EMBL/GenBank/DDBJ databases">
        <authorList>
            <person name="Tagirdzhanova G."/>
        </authorList>
    </citation>
    <scope>NUCLEOTIDE SEQUENCE</scope>
</reference>
<evidence type="ECO:0000313" key="2">
    <source>
        <dbReference type="EMBL" id="CAF9933435.1"/>
    </source>
</evidence>
<sequence>MTAAMRLRLGTLSPLPPPPPPLLPLPSSLATDVEDDGDDEPEEGDGRNEGLVGCAIETSRETSSVDDDVAEYDFAEATEELEDITRDDSGVGDTDVEDEHVKDAALEAL</sequence>
<evidence type="ECO:0000313" key="3">
    <source>
        <dbReference type="Proteomes" id="UP000664534"/>
    </source>
</evidence>
<feature type="compositionally biased region" description="Pro residues" evidence="1">
    <location>
        <begin position="14"/>
        <end position="24"/>
    </location>
</feature>
<name>A0A8H3G0D0_9LECA</name>
<feature type="region of interest" description="Disordered" evidence="1">
    <location>
        <begin position="1"/>
        <end position="53"/>
    </location>
</feature>
<organism evidence="2 3">
    <name type="scientific">Imshaugia aleurites</name>
    <dbReference type="NCBI Taxonomy" id="172621"/>
    <lineage>
        <taxon>Eukaryota</taxon>
        <taxon>Fungi</taxon>
        <taxon>Dikarya</taxon>
        <taxon>Ascomycota</taxon>
        <taxon>Pezizomycotina</taxon>
        <taxon>Lecanoromycetes</taxon>
        <taxon>OSLEUM clade</taxon>
        <taxon>Lecanoromycetidae</taxon>
        <taxon>Lecanorales</taxon>
        <taxon>Lecanorineae</taxon>
        <taxon>Parmeliaceae</taxon>
        <taxon>Imshaugia</taxon>
    </lineage>
</organism>
<keyword evidence="3" id="KW-1185">Reference proteome</keyword>
<gene>
    <name evidence="2" type="ORF">IMSHALPRED_009358</name>
</gene>
<feature type="compositionally biased region" description="Basic and acidic residues" evidence="1">
    <location>
        <begin position="99"/>
        <end position="109"/>
    </location>
</feature>
<comment type="caution">
    <text evidence="2">The sequence shown here is derived from an EMBL/GenBank/DDBJ whole genome shotgun (WGS) entry which is preliminary data.</text>
</comment>
<accession>A0A8H3G0D0</accession>
<feature type="region of interest" description="Disordered" evidence="1">
    <location>
        <begin position="77"/>
        <end position="109"/>
    </location>
</feature>